<dbReference type="GO" id="GO:0016746">
    <property type="term" value="F:acyltransferase activity"/>
    <property type="evidence" value="ECO:0007669"/>
    <property type="project" value="UniProtKB-KW"/>
</dbReference>
<proteinExistence type="inferred from homology"/>
<dbReference type="Gene3D" id="2.160.10.10">
    <property type="entry name" value="Hexapeptide repeat proteins"/>
    <property type="match status" value="1"/>
</dbReference>
<organism evidence="5 6">
    <name type="scientific">Lutibacter aestuarii</name>
    <dbReference type="NCBI Taxonomy" id="861111"/>
    <lineage>
        <taxon>Bacteria</taxon>
        <taxon>Pseudomonadati</taxon>
        <taxon>Bacteroidota</taxon>
        <taxon>Flavobacteriia</taxon>
        <taxon>Flavobacteriales</taxon>
        <taxon>Flavobacteriaceae</taxon>
        <taxon>Lutibacter</taxon>
    </lineage>
</organism>
<gene>
    <name evidence="5" type="ORF">ACFQZW_09380</name>
</gene>
<reference evidence="6" key="1">
    <citation type="journal article" date="2019" name="Int. J. Syst. Evol. Microbiol.">
        <title>The Global Catalogue of Microorganisms (GCM) 10K type strain sequencing project: providing services to taxonomists for standard genome sequencing and annotation.</title>
        <authorList>
            <consortium name="The Broad Institute Genomics Platform"/>
            <consortium name="The Broad Institute Genome Sequencing Center for Infectious Disease"/>
            <person name="Wu L."/>
            <person name="Ma J."/>
        </authorList>
    </citation>
    <scope>NUCLEOTIDE SEQUENCE [LARGE SCALE GENOMIC DNA]</scope>
    <source>
        <strain evidence="6">CCUG 60022</strain>
    </source>
</reference>
<dbReference type="CDD" id="cd03357">
    <property type="entry name" value="LbH_MAT_GAT"/>
    <property type="match status" value="1"/>
</dbReference>
<evidence type="ECO:0000256" key="1">
    <source>
        <dbReference type="ARBA" id="ARBA00007274"/>
    </source>
</evidence>
<dbReference type="InterPro" id="IPR018357">
    <property type="entry name" value="Hexapep_transf_CS"/>
</dbReference>
<evidence type="ECO:0000256" key="2">
    <source>
        <dbReference type="ARBA" id="ARBA00022679"/>
    </source>
</evidence>
<dbReference type="InterPro" id="IPR001451">
    <property type="entry name" value="Hexapep"/>
</dbReference>
<sequence>MGKLDIFERLRNGEIIPSSDSQRKELRNASYNTKKLLVQMNNSTDPNEIRKLLSQITDLEIDKSTAVFTPLYINYGKHTKIGKNVFINFDCVFLDLGGITIEDNVLIAPKVSLLSEGHPISPEERHSLVPKPIHIKKNAWIGANATILQGVTIGENAIVASGAVVSKNVPDNTIVGGIPAKIIKNIEQV</sequence>
<dbReference type="SUPFAM" id="SSF51161">
    <property type="entry name" value="Trimeric LpxA-like enzymes"/>
    <property type="match status" value="1"/>
</dbReference>
<keyword evidence="3" id="KW-0677">Repeat</keyword>
<dbReference type="Pfam" id="PF14602">
    <property type="entry name" value="Hexapep_2"/>
    <property type="match status" value="1"/>
</dbReference>
<comment type="caution">
    <text evidence="5">The sequence shown here is derived from an EMBL/GenBank/DDBJ whole genome shotgun (WGS) entry which is preliminary data.</text>
</comment>
<dbReference type="PANTHER" id="PTHR23416:SF23">
    <property type="entry name" value="ACETYLTRANSFERASE C18B11.09C-RELATED"/>
    <property type="match status" value="1"/>
</dbReference>
<keyword evidence="2 5" id="KW-0808">Transferase</keyword>
<dbReference type="Proteomes" id="UP001597032">
    <property type="component" value="Unassembled WGS sequence"/>
</dbReference>
<dbReference type="PANTHER" id="PTHR23416">
    <property type="entry name" value="SIALIC ACID SYNTHASE-RELATED"/>
    <property type="match status" value="1"/>
</dbReference>
<accession>A0ABW2Z7Y7</accession>
<evidence type="ECO:0000256" key="4">
    <source>
        <dbReference type="ARBA" id="ARBA00023315"/>
    </source>
</evidence>
<dbReference type="InterPro" id="IPR011004">
    <property type="entry name" value="Trimer_LpxA-like_sf"/>
</dbReference>
<name>A0ABW2Z7Y7_9FLAO</name>
<comment type="similarity">
    <text evidence="1">Belongs to the transferase hexapeptide repeat family.</text>
</comment>
<dbReference type="RefSeq" id="WP_298262966.1">
    <property type="nucleotide sequence ID" value="NZ_JBHTIC010000008.1"/>
</dbReference>
<dbReference type="EMBL" id="JBHTIC010000008">
    <property type="protein sequence ID" value="MFD0762292.1"/>
    <property type="molecule type" value="Genomic_DNA"/>
</dbReference>
<protein>
    <submittedName>
        <fullName evidence="5">Sugar O-acetyltransferase</fullName>
        <ecNumber evidence="5">2.3.1.-</ecNumber>
    </submittedName>
</protein>
<dbReference type="InterPro" id="IPR051159">
    <property type="entry name" value="Hexapeptide_acetyltransf"/>
</dbReference>
<evidence type="ECO:0000313" key="6">
    <source>
        <dbReference type="Proteomes" id="UP001597032"/>
    </source>
</evidence>
<keyword evidence="6" id="KW-1185">Reference proteome</keyword>
<keyword evidence="4 5" id="KW-0012">Acyltransferase</keyword>
<evidence type="ECO:0000313" key="5">
    <source>
        <dbReference type="EMBL" id="MFD0762292.1"/>
    </source>
</evidence>
<dbReference type="EC" id="2.3.1.-" evidence="5"/>
<dbReference type="Pfam" id="PF00132">
    <property type="entry name" value="Hexapep"/>
    <property type="match status" value="1"/>
</dbReference>
<evidence type="ECO:0000256" key="3">
    <source>
        <dbReference type="ARBA" id="ARBA00022737"/>
    </source>
</evidence>
<dbReference type="PROSITE" id="PS00101">
    <property type="entry name" value="HEXAPEP_TRANSFERASES"/>
    <property type="match status" value="1"/>
</dbReference>